<protein>
    <submittedName>
        <fullName evidence="4">Unannotated protein</fullName>
    </submittedName>
</protein>
<comment type="similarity">
    <text evidence="1">Belongs to the nitroreductase family.</text>
</comment>
<feature type="domain" description="Nitroreductase" evidence="3">
    <location>
        <begin position="87"/>
        <end position="162"/>
    </location>
</feature>
<feature type="domain" description="Nitroreductase" evidence="3">
    <location>
        <begin position="18"/>
        <end position="77"/>
    </location>
</feature>
<proteinExistence type="inferred from homology"/>
<keyword evidence="2" id="KW-0560">Oxidoreductase</keyword>
<evidence type="ECO:0000259" key="3">
    <source>
        <dbReference type="Pfam" id="PF00881"/>
    </source>
</evidence>
<dbReference type="Pfam" id="PF00881">
    <property type="entry name" value="Nitroreductase"/>
    <property type="match status" value="2"/>
</dbReference>
<dbReference type="AlphaFoldDB" id="A0A6J6BWL6"/>
<name>A0A6J6BWL6_9ZZZZ</name>
<dbReference type="InterPro" id="IPR000415">
    <property type="entry name" value="Nitroreductase-like"/>
</dbReference>
<sequence>MTIPNKPADTSAQLADLIRNRWSPRIFDPTHLLSAEQIQSLGEAARWAPSSSNQQPWHVVFLTQGSKLFQEISEKGLTGFNQAWAPSCSLYAVMLARQTEKGKARDQAGTYFDLGLASMQMVMQAEAMGLKSHFMGGIVPLEIEKTLNVKDHWVVCVIAIGKQASLEAASEDLIARETAERTRLPSESVYSVDKPLS</sequence>
<evidence type="ECO:0000313" key="4">
    <source>
        <dbReference type="EMBL" id="CAB4543571.1"/>
    </source>
</evidence>
<dbReference type="InterPro" id="IPR029479">
    <property type="entry name" value="Nitroreductase"/>
</dbReference>
<accession>A0A6J6BWL6</accession>
<dbReference type="PANTHER" id="PTHR43673:SF10">
    <property type="entry name" value="NADH DEHYDROGENASE_NAD(P)H NITROREDUCTASE XCC3605-RELATED"/>
    <property type="match status" value="1"/>
</dbReference>
<dbReference type="GO" id="GO:0016491">
    <property type="term" value="F:oxidoreductase activity"/>
    <property type="evidence" value="ECO:0007669"/>
    <property type="project" value="UniProtKB-KW"/>
</dbReference>
<reference evidence="4" key="1">
    <citation type="submission" date="2020-05" db="EMBL/GenBank/DDBJ databases">
        <authorList>
            <person name="Chiriac C."/>
            <person name="Salcher M."/>
            <person name="Ghai R."/>
            <person name="Kavagutti S V."/>
        </authorList>
    </citation>
    <scope>NUCLEOTIDE SEQUENCE</scope>
</reference>
<dbReference type="CDD" id="cd02138">
    <property type="entry name" value="TdsD-like"/>
    <property type="match status" value="1"/>
</dbReference>
<evidence type="ECO:0000256" key="1">
    <source>
        <dbReference type="ARBA" id="ARBA00007118"/>
    </source>
</evidence>
<organism evidence="4">
    <name type="scientific">freshwater metagenome</name>
    <dbReference type="NCBI Taxonomy" id="449393"/>
    <lineage>
        <taxon>unclassified sequences</taxon>
        <taxon>metagenomes</taxon>
        <taxon>ecological metagenomes</taxon>
    </lineage>
</organism>
<dbReference type="EMBL" id="CAEZST010000005">
    <property type="protein sequence ID" value="CAB4543571.1"/>
    <property type="molecule type" value="Genomic_DNA"/>
</dbReference>
<gene>
    <name evidence="4" type="ORF">UFOPK1503_00429</name>
</gene>
<dbReference type="Gene3D" id="3.40.109.10">
    <property type="entry name" value="NADH Oxidase"/>
    <property type="match status" value="1"/>
</dbReference>
<dbReference type="SUPFAM" id="SSF55469">
    <property type="entry name" value="FMN-dependent nitroreductase-like"/>
    <property type="match status" value="1"/>
</dbReference>
<evidence type="ECO:0000256" key="2">
    <source>
        <dbReference type="ARBA" id="ARBA00023002"/>
    </source>
</evidence>
<dbReference type="PANTHER" id="PTHR43673">
    <property type="entry name" value="NAD(P)H NITROREDUCTASE YDGI-RELATED"/>
    <property type="match status" value="1"/>
</dbReference>